<evidence type="ECO:0000313" key="11">
    <source>
        <dbReference type="Proteomes" id="UP001199642"/>
    </source>
</evidence>
<feature type="transmembrane region" description="Helical" evidence="8">
    <location>
        <begin position="28"/>
        <end position="47"/>
    </location>
</feature>
<feature type="transmembrane region" description="Helical" evidence="8">
    <location>
        <begin position="54"/>
        <end position="75"/>
    </location>
</feature>
<keyword evidence="3" id="KW-0597">Phosphoprotein</keyword>
<protein>
    <submittedName>
        <fullName evidence="10">RDD family protein</fullName>
    </submittedName>
</protein>
<dbReference type="Gene3D" id="2.60.200.20">
    <property type="match status" value="1"/>
</dbReference>
<dbReference type="PROSITE" id="PS50006">
    <property type="entry name" value="FHA_DOMAIN"/>
    <property type="match status" value="1"/>
</dbReference>
<dbReference type="InterPro" id="IPR000253">
    <property type="entry name" value="FHA_dom"/>
</dbReference>
<evidence type="ECO:0000256" key="5">
    <source>
        <dbReference type="ARBA" id="ARBA00022989"/>
    </source>
</evidence>
<keyword evidence="5 8" id="KW-1133">Transmembrane helix</keyword>
<evidence type="ECO:0000256" key="4">
    <source>
        <dbReference type="ARBA" id="ARBA00022692"/>
    </source>
</evidence>
<keyword evidence="2" id="KW-1003">Cell membrane</keyword>
<evidence type="ECO:0000256" key="7">
    <source>
        <dbReference type="SAM" id="MobiDB-lite"/>
    </source>
</evidence>
<proteinExistence type="predicted"/>
<feature type="region of interest" description="Disordered" evidence="7">
    <location>
        <begin position="176"/>
        <end position="212"/>
    </location>
</feature>
<sequence length="369" mass="37438">MPRPRPTASESALGPAFAGVPAATGARLAAFTIDVVLVALLAGGVLWATRSPTLAVVVALQVAVGLAVALARTGATPGNLLLRLRAARSDGPFSPGAGRAFVRALITGAGFVVGVGSWIVVASSAWDPLGRRRSWADRAADTVVVAAPRRGGASAPAAVGGGATLAPPQLISMSARPAVDEEEDDEPAPLRAAPSGVPAAPAPVVSSPAMSSPAVSAPVAATPAASPDPARGALLLVFDTGQRVRIDLPAAVTLGRRPAPTEPGDVLVVIDDPDSTVSKSHLRLEHSRGRTWVTDLGSTNGSDILADQGGRTELPAGTRLVLDDGDRVRVGDRVFTINLLMPEAEGAADQPLRGARRGRAADRERGAQP</sequence>
<evidence type="ECO:0000256" key="6">
    <source>
        <dbReference type="ARBA" id="ARBA00023136"/>
    </source>
</evidence>
<name>A0ABY3RQX1_9MICO</name>
<dbReference type="InterPro" id="IPR051791">
    <property type="entry name" value="Pra-immunoreactive"/>
</dbReference>
<feature type="domain" description="FHA" evidence="9">
    <location>
        <begin position="252"/>
        <end position="304"/>
    </location>
</feature>
<dbReference type="SUPFAM" id="SSF49879">
    <property type="entry name" value="SMAD/FHA domain"/>
    <property type="match status" value="1"/>
</dbReference>
<reference evidence="10 11" key="1">
    <citation type="submission" date="2023-01" db="EMBL/GenBank/DDBJ databases">
        <title>Characterization of estradiol degrading bacteria Microbacterium sp. MZT7 and reveal degrading genes through genome analysis.</title>
        <authorList>
            <person name="Hao P."/>
            <person name="Gao Y."/>
        </authorList>
    </citation>
    <scope>NUCLEOTIDE SEQUENCE [LARGE SCALE GENOMIC DNA]</scope>
    <source>
        <strain evidence="10 11">MZT7</strain>
    </source>
</reference>
<dbReference type="CDD" id="cd00060">
    <property type="entry name" value="FHA"/>
    <property type="match status" value="1"/>
</dbReference>
<comment type="subcellular location">
    <subcellularLocation>
        <location evidence="1">Cell membrane</location>
        <topology evidence="1">Multi-pass membrane protein</topology>
    </subcellularLocation>
</comment>
<evidence type="ECO:0000256" key="2">
    <source>
        <dbReference type="ARBA" id="ARBA00022475"/>
    </source>
</evidence>
<dbReference type="InterPro" id="IPR008984">
    <property type="entry name" value="SMAD_FHA_dom_sf"/>
</dbReference>
<accession>A0ABY3RQX1</accession>
<feature type="region of interest" description="Disordered" evidence="7">
    <location>
        <begin position="345"/>
        <end position="369"/>
    </location>
</feature>
<evidence type="ECO:0000259" key="9">
    <source>
        <dbReference type="PROSITE" id="PS50006"/>
    </source>
</evidence>
<evidence type="ECO:0000256" key="3">
    <source>
        <dbReference type="ARBA" id="ARBA00022553"/>
    </source>
</evidence>
<dbReference type="PANTHER" id="PTHR36115">
    <property type="entry name" value="PROLINE-RICH ANTIGEN HOMOLOG-RELATED"/>
    <property type="match status" value="1"/>
</dbReference>
<keyword evidence="11" id="KW-1185">Reference proteome</keyword>
<organism evidence="10 11">
    <name type="scientific">Microbacterium resistens</name>
    <dbReference type="NCBI Taxonomy" id="156977"/>
    <lineage>
        <taxon>Bacteria</taxon>
        <taxon>Bacillati</taxon>
        <taxon>Actinomycetota</taxon>
        <taxon>Actinomycetes</taxon>
        <taxon>Micrococcales</taxon>
        <taxon>Microbacteriaceae</taxon>
        <taxon>Microbacterium</taxon>
    </lineage>
</organism>
<evidence type="ECO:0000313" key="10">
    <source>
        <dbReference type="EMBL" id="UGS25291.1"/>
    </source>
</evidence>
<feature type="compositionally biased region" description="Basic and acidic residues" evidence="7">
    <location>
        <begin position="359"/>
        <end position="369"/>
    </location>
</feature>
<evidence type="ECO:0000256" key="8">
    <source>
        <dbReference type="SAM" id="Phobius"/>
    </source>
</evidence>
<dbReference type="InterPro" id="IPR010432">
    <property type="entry name" value="RDD"/>
</dbReference>
<dbReference type="Pfam" id="PF00498">
    <property type="entry name" value="FHA"/>
    <property type="match status" value="1"/>
</dbReference>
<dbReference type="RefSeq" id="WP_231819195.1">
    <property type="nucleotide sequence ID" value="NZ_CP082781.1"/>
</dbReference>
<keyword evidence="6 8" id="KW-0472">Membrane</keyword>
<feature type="compositionally biased region" description="Low complexity" evidence="7">
    <location>
        <begin position="189"/>
        <end position="212"/>
    </location>
</feature>
<dbReference type="EMBL" id="CP082781">
    <property type="protein sequence ID" value="UGS25291.1"/>
    <property type="molecule type" value="Genomic_DNA"/>
</dbReference>
<keyword evidence="4 8" id="KW-0812">Transmembrane</keyword>
<dbReference type="Proteomes" id="UP001199642">
    <property type="component" value="Chromosome"/>
</dbReference>
<dbReference type="Pfam" id="PF06271">
    <property type="entry name" value="RDD"/>
    <property type="match status" value="1"/>
</dbReference>
<evidence type="ECO:0000256" key="1">
    <source>
        <dbReference type="ARBA" id="ARBA00004651"/>
    </source>
</evidence>
<gene>
    <name evidence="10" type="ORF">K8F61_11395</name>
</gene>
<feature type="transmembrane region" description="Helical" evidence="8">
    <location>
        <begin position="100"/>
        <end position="126"/>
    </location>
</feature>